<dbReference type="SUPFAM" id="SSF48452">
    <property type="entry name" value="TPR-like"/>
    <property type="match status" value="1"/>
</dbReference>
<name>A0AA96X214_LEPBY</name>
<dbReference type="InterPro" id="IPR011990">
    <property type="entry name" value="TPR-like_helical_dom_sf"/>
</dbReference>
<evidence type="ECO:0000313" key="2">
    <source>
        <dbReference type="EMBL" id="WNZ44105.1"/>
    </source>
</evidence>
<keyword evidence="1" id="KW-0802">TPR repeat</keyword>
<evidence type="ECO:0000256" key="1">
    <source>
        <dbReference type="PROSITE-ProRule" id="PRU00339"/>
    </source>
</evidence>
<dbReference type="PANTHER" id="PTHR19959">
    <property type="entry name" value="KINESIN LIGHT CHAIN"/>
    <property type="match status" value="1"/>
</dbReference>
<accession>A0AA96X214</accession>
<proteinExistence type="predicted"/>
<feature type="repeat" description="TPR" evidence="1">
    <location>
        <begin position="124"/>
        <end position="157"/>
    </location>
</feature>
<dbReference type="SMART" id="SM00028">
    <property type="entry name" value="TPR"/>
    <property type="match status" value="3"/>
</dbReference>
<dbReference type="InterPro" id="IPR019734">
    <property type="entry name" value="TPR_rpt"/>
</dbReference>
<organism evidence="2">
    <name type="scientific">Leptolyngbya boryana CZ1</name>
    <dbReference type="NCBI Taxonomy" id="3060204"/>
    <lineage>
        <taxon>Bacteria</taxon>
        <taxon>Bacillati</taxon>
        <taxon>Cyanobacteriota</taxon>
        <taxon>Cyanophyceae</taxon>
        <taxon>Leptolyngbyales</taxon>
        <taxon>Leptolyngbyaceae</taxon>
        <taxon>Leptolyngbya group</taxon>
        <taxon>Leptolyngbya</taxon>
    </lineage>
</organism>
<dbReference type="AlphaFoldDB" id="A0AA96X214"/>
<protein>
    <submittedName>
        <fullName evidence="2">Tetratricopeptide repeat protein</fullName>
    </submittedName>
</protein>
<dbReference type="EMBL" id="CP130144">
    <property type="protein sequence ID" value="WNZ44105.1"/>
    <property type="molecule type" value="Genomic_DNA"/>
</dbReference>
<dbReference type="Gene3D" id="1.25.40.10">
    <property type="entry name" value="Tetratricopeptide repeat domain"/>
    <property type="match status" value="1"/>
</dbReference>
<reference evidence="2" key="2">
    <citation type="submission" date="2023-07" db="EMBL/GenBank/DDBJ databases">
        <authorList>
            <person name="Bai X.-H."/>
            <person name="Wang H.-H."/>
            <person name="Wang J."/>
            <person name="Ma M.-Y."/>
            <person name="Hu H.-H."/>
            <person name="Song Z.-L."/>
            <person name="Ma H.-G."/>
            <person name="Fan Y."/>
            <person name="Du C.-Y."/>
            <person name="Xu J.-C."/>
        </authorList>
    </citation>
    <scope>NUCLEOTIDE SEQUENCE</scope>
    <source>
        <strain evidence="2">CZ1</strain>
    </source>
</reference>
<gene>
    <name evidence="2" type="ORF">Q2T42_19945</name>
</gene>
<reference evidence="2" key="1">
    <citation type="journal article" date="2023" name="Plants (Basel)">
        <title>Genomic Analysis of Leptolyngbya boryana CZ1 Reveals Efficient Carbon Fixation Modules.</title>
        <authorList>
            <person name="Bai X."/>
            <person name="Wang H."/>
            <person name="Cheng W."/>
            <person name="Wang J."/>
            <person name="Ma M."/>
            <person name="Hu H."/>
            <person name="Song Z."/>
            <person name="Ma H."/>
            <person name="Fan Y."/>
            <person name="Du C."/>
            <person name="Xu J."/>
        </authorList>
    </citation>
    <scope>NUCLEOTIDE SEQUENCE</scope>
    <source>
        <strain evidence="2">CZ1</strain>
    </source>
</reference>
<dbReference type="PROSITE" id="PS50005">
    <property type="entry name" value="TPR"/>
    <property type="match status" value="2"/>
</dbReference>
<dbReference type="Pfam" id="PF13424">
    <property type="entry name" value="TPR_12"/>
    <property type="match status" value="2"/>
</dbReference>
<feature type="repeat" description="TPR" evidence="1">
    <location>
        <begin position="164"/>
        <end position="197"/>
    </location>
</feature>
<dbReference type="PANTHER" id="PTHR19959:SF119">
    <property type="entry name" value="FUNGAL LIPASE-LIKE DOMAIN-CONTAINING PROTEIN"/>
    <property type="match status" value="1"/>
</dbReference>
<dbReference type="RefSeq" id="WP_316426293.1">
    <property type="nucleotide sequence ID" value="NZ_CP130144.1"/>
</dbReference>
<sequence length="206" mass="22458">MKKLSQSIALSGLVLGLVSGVLMLEHPGIAQTIAQNSTSEIDEAIAEGTRLFKEGSATSLRKAISLFERSLQLSRSAQALDKQAGSALALGRIYDLLGEKQKALEYYNQALPLWHAVENRGGGAMTLNNIGLVYSDLGEKQKALEYYNQSLPLWRAVGNRGGEAMTLTNIGLVYSDLGEKQKALEYYNQSLPLSRAVGDRSGKRRR</sequence>